<dbReference type="InParanoid" id="Q3Z7L8"/>
<sequence>MSEEVLYLFNTYDIRSSANACKTLVGLSGVDISTWEKFVGHESEYRYTDDLVEEVIKRFGHLPRTYLDFNFVYFHVTTSANECEAIKKYGILDLKQAYLCVESELRVFLDRHGIIINIEDALLTYKGKAFDISYNAGNCPRTGTQEYLCWSIGRKFYYDFTTCGFLSVWERSPYGGQVHCRPEILWDIDNLLRLKLSEEWEQSHFPYEIVAQVNGFDIVFDGDDDQSDKDKVLMYLTMAYDTAFGEPFEHILLMKNGIQISPDRIIEIKPLTCWR</sequence>
<reference evidence="1 2" key="1">
    <citation type="journal article" date="2005" name="Science">
        <title>Genome sequence of the PCE-dechlorinating bacterium Dehalococcoides ethenogenes.</title>
        <authorList>
            <person name="Seshadri R."/>
            <person name="Adrian L."/>
            <person name="Fouts D.E."/>
            <person name="Eisen J.A."/>
            <person name="Phillippy A.M."/>
            <person name="Methe B.A."/>
            <person name="Ward N.L."/>
            <person name="Nelson W.C."/>
            <person name="Deboy R.T."/>
            <person name="Khouri H.M."/>
            <person name="Kolonay J.F."/>
            <person name="Dodson R.J."/>
            <person name="Daugherty S.C."/>
            <person name="Brinkac L.M."/>
            <person name="Sullivan S.A."/>
            <person name="Madupu R."/>
            <person name="Nelson K.E."/>
            <person name="Kang K.H."/>
            <person name="Impraim M."/>
            <person name="Tran K."/>
            <person name="Robinson J.M."/>
            <person name="Forberger H.A."/>
            <person name="Fraser C.M."/>
            <person name="Zinder S.H."/>
            <person name="Heidelberg J.F."/>
        </authorList>
    </citation>
    <scope>NUCLEOTIDE SEQUENCE [LARGE SCALE GENOMIC DNA]</scope>
    <source>
        <strain evidence="2">ATCC BAA-2266 / KCTC 15142 / 195</strain>
    </source>
</reference>
<dbReference type="KEGG" id="det:DET1066"/>
<dbReference type="HOGENOM" id="CLU_1010913_0_0_0"/>
<gene>
    <name evidence="1" type="ordered locus">DET1066</name>
</gene>
<accession>Q3Z7L8</accession>
<dbReference type="AlphaFoldDB" id="Q3Z7L8"/>
<evidence type="ECO:0000313" key="2">
    <source>
        <dbReference type="Proteomes" id="UP000008289"/>
    </source>
</evidence>
<name>Q3Z7L8_DEHM1</name>
<organism evidence="1 2">
    <name type="scientific">Dehalococcoides mccartyi (strain ATCC BAA-2266 / KCTC 15142 / 195)</name>
    <name type="common">Dehalococcoides ethenogenes (strain 195)</name>
    <dbReference type="NCBI Taxonomy" id="243164"/>
    <lineage>
        <taxon>Bacteria</taxon>
        <taxon>Bacillati</taxon>
        <taxon>Chloroflexota</taxon>
        <taxon>Dehalococcoidia</taxon>
        <taxon>Dehalococcoidales</taxon>
        <taxon>Dehalococcoidaceae</taxon>
        <taxon>Dehalococcoides</taxon>
    </lineage>
</organism>
<dbReference type="Proteomes" id="UP000008289">
    <property type="component" value="Chromosome"/>
</dbReference>
<dbReference type="eggNOG" id="ENOG50311A2">
    <property type="taxonomic scope" value="Bacteria"/>
</dbReference>
<proteinExistence type="predicted"/>
<dbReference type="EMBL" id="CP000027">
    <property type="protein sequence ID" value="AAW39699.1"/>
    <property type="molecule type" value="Genomic_DNA"/>
</dbReference>
<protein>
    <submittedName>
        <fullName evidence="1">Uncharacterized protein</fullName>
    </submittedName>
</protein>
<keyword evidence="2" id="KW-1185">Reference proteome</keyword>
<evidence type="ECO:0000313" key="1">
    <source>
        <dbReference type="EMBL" id="AAW39699.1"/>
    </source>
</evidence>